<dbReference type="Proteomes" id="UP001229081">
    <property type="component" value="Unassembled WGS sequence"/>
</dbReference>
<protein>
    <submittedName>
        <fullName evidence="1">Uncharacterized protein</fullName>
    </submittedName>
</protein>
<accession>A0AAJ1W0G5</accession>
<organism evidence="1 2">
    <name type="scientific">Mycobacterium paragordonae</name>
    <dbReference type="NCBI Taxonomy" id="1389713"/>
    <lineage>
        <taxon>Bacteria</taxon>
        <taxon>Bacillati</taxon>
        <taxon>Actinomycetota</taxon>
        <taxon>Actinomycetes</taxon>
        <taxon>Mycobacteriales</taxon>
        <taxon>Mycobacteriaceae</taxon>
        <taxon>Mycobacterium</taxon>
    </lineage>
</organism>
<reference evidence="1" key="1">
    <citation type="submission" date="2023-06" db="EMBL/GenBank/DDBJ databases">
        <title>Identification of two novel mycobacterium reveal diversities and complexities of Mycobacterium gordonae clade.</title>
        <authorList>
            <person name="Matsumoto Y."/>
            <person name="Nakamura S."/>
            <person name="Motooka D."/>
            <person name="Fukushima K."/>
        </authorList>
    </citation>
    <scope>NUCLEOTIDE SEQUENCE</scope>
    <source>
        <strain evidence="1">TY812</strain>
    </source>
</reference>
<proteinExistence type="predicted"/>
<comment type="caution">
    <text evidence="1">The sequence shown here is derived from an EMBL/GenBank/DDBJ whole genome shotgun (WGS) entry which is preliminary data.</text>
</comment>
<dbReference type="InterPro" id="IPR035344">
    <property type="entry name" value="Gp52"/>
</dbReference>
<dbReference type="EMBL" id="JAUFSA010000001">
    <property type="protein sequence ID" value="MDP7733681.1"/>
    <property type="molecule type" value="Genomic_DNA"/>
</dbReference>
<dbReference type="AlphaFoldDB" id="A0AAJ1W0G5"/>
<evidence type="ECO:0000313" key="1">
    <source>
        <dbReference type="EMBL" id="MDP7733681.1"/>
    </source>
</evidence>
<name>A0AAJ1W0G5_9MYCO</name>
<sequence>MHDNVFDGSFNGAPRSEMYRAQVTPELFPHEKPMLVENWPAEDLEAYCGGEYTYGYMKEAA</sequence>
<evidence type="ECO:0000313" key="2">
    <source>
        <dbReference type="Proteomes" id="UP001229081"/>
    </source>
</evidence>
<gene>
    <name evidence="1" type="ORF">QXL92_02770</name>
</gene>
<dbReference type="Pfam" id="PF17468">
    <property type="entry name" value="GP52"/>
    <property type="match status" value="1"/>
</dbReference>
<dbReference type="RefSeq" id="WP_306254613.1">
    <property type="nucleotide sequence ID" value="NZ_JAUFSA010000001.1"/>
</dbReference>